<dbReference type="RefSeq" id="WP_260901706.1">
    <property type="nucleotide sequence ID" value="NZ_JAOCZP010000002.1"/>
</dbReference>
<sequence length="60" mass="6920">MAHGAKRGFFRNAVDALVAARERQVSRYVNGALLMLDDETLKTHGYSREELRRRGTAYMY</sequence>
<accession>A0ABT2LKJ0</accession>
<evidence type="ECO:0008006" key="3">
    <source>
        <dbReference type="Google" id="ProtNLM"/>
    </source>
</evidence>
<dbReference type="EMBL" id="JAOCZP010000002">
    <property type="protein sequence ID" value="MCT7375038.1"/>
    <property type="molecule type" value="Genomic_DNA"/>
</dbReference>
<name>A0ABT2LKJ0_9HYPH</name>
<keyword evidence="2" id="KW-1185">Reference proteome</keyword>
<proteinExistence type="predicted"/>
<organism evidence="1 2">
    <name type="scientific">Chelativorans salis</name>
    <dbReference type="NCBI Taxonomy" id="2978478"/>
    <lineage>
        <taxon>Bacteria</taxon>
        <taxon>Pseudomonadati</taxon>
        <taxon>Pseudomonadota</taxon>
        <taxon>Alphaproteobacteria</taxon>
        <taxon>Hyphomicrobiales</taxon>
        <taxon>Phyllobacteriaceae</taxon>
        <taxon>Chelativorans</taxon>
    </lineage>
</organism>
<evidence type="ECO:0000313" key="2">
    <source>
        <dbReference type="Proteomes" id="UP001320831"/>
    </source>
</evidence>
<evidence type="ECO:0000313" key="1">
    <source>
        <dbReference type="EMBL" id="MCT7375038.1"/>
    </source>
</evidence>
<gene>
    <name evidence="1" type="ORF">N5A92_08300</name>
</gene>
<protein>
    <recommendedName>
        <fullName evidence="3">Aminoglycoside phosphotransferase</fullName>
    </recommendedName>
</protein>
<dbReference type="Proteomes" id="UP001320831">
    <property type="component" value="Unassembled WGS sequence"/>
</dbReference>
<comment type="caution">
    <text evidence="1">The sequence shown here is derived from an EMBL/GenBank/DDBJ whole genome shotgun (WGS) entry which is preliminary data.</text>
</comment>
<reference evidence="1 2" key="1">
    <citation type="submission" date="2022-09" db="EMBL/GenBank/DDBJ databases">
        <title>Chelativorans salina sp. nov., a novel slightly halophilic bacterium isolated from a saline lake sediment enrichment.</title>
        <authorList>
            <person name="Gao L."/>
            <person name="Fang B.-Z."/>
            <person name="Li W.-J."/>
        </authorList>
    </citation>
    <scope>NUCLEOTIDE SEQUENCE [LARGE SCALE GENOMIC DNA]</scope>
    <source>
        <strain evidence="1 2">EGI FJ00035</strain>
    </source>
</reference>